<evidence type="ECO:0000259" key="7">
    <source>
        <dbReference type="Pfam" id="PF01120"/>
    </source>
</evidence>
<sequence>MAMFQDAPQRPEQYRKFDRETPRWFSDAKLGIFVHWGPFSVPAWAEPIGASGTMDLAHFFKHNPYAEWYHNTIRVPGSPAAERHRDVHGGAPYDDFLDQWTAKNFDADEFMALVAATGAGYFVPTAKHHDGVTLWDAPGTGKRNTVHRGPRRDLIGEFSAAARAVGIRFGVYYSGGLDWHFGDSPPIVDESSFGARPIDRAYADYAFDHVSDLIARYRPDVLWGDIEWPDAGKPEGPKSLVRLFEAFYAATPDGVVNDRWGETHWDFRTSEYQHGRGIEGASMWENTRGTGYSFGYNQLEDEGHSLSGPEAIRHFVDVVSRGGNLLLNVGLMEDGTVPALQRRTLTELAMWNAANGSSVFGSVPVAGDIAKPGAEPWVRWTRTGEEVHAFISTTGSAVTLEVDPARIDAGSARFTGGERASAQVADLGVILTMPVNPAAGPVQVTFDLRSA</sequence>
<dbReference type="Proteomes" id="UP000198282">
    <property type="component" value="Unassembled WGS sequence"/>
</dbReference>
<evidence type="ECO:0000256" key="2">
    <source>
        <dbReference type="ARBA" id="ARBA00007951"/>
    </source>
</evidence>
<proteinExistence type="inferred from homology"/>
<dbReference type="GO" id="GO:0004560">
    <property type="term" value="F:alpha-L-fucosidase activity"/>
    <property type="evidence" value="ECO:0007669"/>
    <property type="project" value="InterPro"/>
</dbReference>
<dbReference type="PIRSF" id="PIRSF001092">
    <property type="entry name" value="Alpha-L-fucosidase"/>
    <property type="match status" value="1"/>
</dbReference>
<reference evidence="8 9" key="1">
    <citation type="submission" date="2017-06" db="EMBL/GenBank/DDBJ databases">
        <authorList>
            <person name="Kim H.J."/>
            <person name="Triplett B.A."/>
        </authorList>
    </citation>
    <scope>NUCLEOTIDE SEQUENCE [LARGE SCALE GENOMIC DNA]</scope>
    <source>
        <strain evidence="8 9">CGMCC 4.2132</strain>
    </source>
</reference>
<organism evidence="8 9">
    <name type="scientific">Streptosporangium subroseum</name>
    <dbReference type="NCBI Taxonomy" id="106412"/>
    <lineage>
        <taxon>Bacteria</taxon>
        <taxon>Bacillati</taxon>
        <taxon>Actinomycetota</taxon>
        <taxon>Actinomycetes</taxon>
        <taxon>Streptosporangiales</taxon>
        <taxon>Streptosporangiaceae</taxon>
        <taxon>Streptosporangium</taxon>
    </lineage>
</organism>
<accession>A0A239P772</accession>
<dbReference type="Pfam" id="PF01120">
    <property type="entry name" value="Alpha_L_fucos"/>
    <property type="match status" value="1"/>
</dbReference>
<evidence type="ECO:0000313" key="8">
    <source>
        <dbReference type="EMBL" id="SNT62901.1"/>
    </source>
</evidence>
<comment type="function">
    <text evidence="1">Alpha-L-fucosidase is responsible for hydrolyzing the alpha-1,6-linked fucose joined to the reducing-end N-acetylglucosamine of the carbohydrate moieties of glycoproteins.</text>
</comment>
<dbReference type="SUPFAM" id="SSF51445">
    <property type="entry name" value="(Trans)glycosidases"/>
    <property type="match status" value="1"/>
</dbReference>
<evidence type="ECO:0000256" key="4">
    <source>
        <dbReference type="ARBA" id="ARBA00022729"/>
    </source>
</evidence>
<evidence type="ECO:0000256" key="6">
    <source>
        <dbReference type="ARBA" id="ARBA00023295"/>
    </source>
</evidence>
<dbReference type="OrthoDB" id="5526311at2"/>
<name>A0A239P772_9ACTN</name>
<keyword evidence="6" id="KW-0326">Glycosidase</keyword>
<dbReference type="Gene3D" id="3.20.20.80">
    <property type="entry name" value="Glycosidases"/>
    <property type="match status" value="1"/>
</dbReference>
<evidence type="ECO:0000256" key="5">
    <source>
        <dbReference type="ARBA" id="ARBA00022801"/>
    </source>
</evidence>
<gene>
    <name evidence="8" type="ORF">SAMN05216276_109426</name>
</gene>
<evidence type="ECO:0000256" key="3">
    <source>
        <dbReference type="ARBA" id="ARBA00012662"/>
    </source>
</evidence>
<keyword evidence="4" id="KW-0732">Signal</keyword>
<feature type="domain" description="Glycoside hydrolase family 29 N-terminal" evidence="7">
    <location>
        <begin position="12"/>
        <end position="356"/>
    </location>
</feature>
<dbReference type="GO" id="GO:0005764">
    <property type="term" value="C:lysosome"/>
    <property type="evidence" value="ECO:0007669"/>
    <property type="project" value="TreeGrafter"/>
</dbReference>
<evidence type="ECO:0000256" key="1">
    <source>
        <dbReference type="ARBA" id="ARBA00004071"/>
    </source>
</evidence>
<keyword evidence="9" id="KW-1185">Reference proteome</keyword>
<dbReference type="GO" id="GO:0016139">
    <property type="term" value="P:glycoside catabolic process"/>
    <property type="evidence" value="ECO:0007669"/>
    <property type="project" value="TreeGrafter"/>
</dbReference>
<keyword evidence="5" id="KW-0378">Hydrolase</keyword>
<dbReference type="EMBL" id="FZOD01000094">
    <property type="protein sequence ID" value="SNT62901.1"/>
    <property type="molecule type" value="Genomic_DNA"/>
</dbReference>
<dbReference type="InterPro" id="IPR017853">
    <property type="entry name" value="GH"/>
</dbReference>
<dbReference type="InterPro" id="IPR016286">
    <property type="entry name" value="FUC_metazoa-typ"/>
</dbReference>
<comment type="similarity">
    <text evidence="2">Belongs to the glycosyl hydrolase 29 family.</text>
</comment>
<dbReference type="InterPro" id="IPR000933">
    <property type="entry name" value="Glyco_hydro_29"/>
</dbReference>
<dbReference type="SMART" id="SM00812">
    <property type="entry name" value="Alpha_L_fucos"/>
    <property type="match status" value="1"/>
</dbReference>
<dbReference type="GO" id="GO:0006004">
    <property type="term" value="P:fucose metabolic process"/>
    <property type="evidence" value="ECO:0007669"/>
    <property type="project" value="InterPro"/>
</dbReference>
<dbReference type="EC" id="3.2.1.51" evidence="3"/>
<evidence type="ECO:0000313" key="9">
    <source>
        <dbReference type="Proteomes" id="UP000198282"/>
    </source>
</evidence>
<dbReference type="AlphaFoldDB" id="A0A239P772"/>
<dbReference type="InterPro" id="IPR057739">
    <property type="entry name" value="Glyco_hydro_29_N"/>
</dbReference>
<dbReference type="PRINTS" id="PR00741">
    <property type="entry name" value="GLHYDRLASE29"/>
</dbReference>
<dbReference type="PANTHER" id="PTHR10030:SF37">
    <property type="entry name" value="ALPHA-L-FUCOSIDASE-RELATED"/>
    <property type="match status" value="1"/>
</dbReference>
<dbReference type="PANTHER" id="PTHR10030">
    <property type="entry name" value="ALPHA-L-FUCOSIDASE"/>
    <property type="match status" value="1"/>
</dbReference>
<protein>
    <recommendedName>
        <fullName evidence="3">alpha-L-fucosidase</fullName>
        <ecNumber evidence="3">3.2.1.51</ecNumber>
    </recommendedName>
</protein>